<dbReference type="NCBIfam" id="NF004638">
    <property type="entry name" value="PRK05988.1"/>
    <property type="match status" value="1"/>
</dbReference>
<feature type="binding site" evidence="10">
    <location>
        <position position="122"/>
    </location>
    <ligand>
        <name>[2Fe-2S] cluster</name>
        <dbReference type="ChEBI" id="CHEBI:190135"/>
    </ligand>
</feature>
<evidence type="ECO:0000256" key="3">
    <source>
        <dbReference type="ARBA" id="ARBA00022714"/>
    </source>
</evidence>
<comment type="cofactor">
    <cofactor evidence="10">
        <name>[2Fe-2S] cluster</name>
        <dbReference type="ChEBI" id="CHEBI:190135"/>
    </cofactor>
    <text evidence="10">Binds 1 [2Fe-2S] cluster.</text>
</comment>
<dbReference type="PIRSF" id="PIRSF000216">
    <property type="entry name" value="NADH_DH_24kDa"/>
    <property type="match status" value="1"/>
</dbReference>
<feature type="binding site" evidence="10">
    <location>
        <position position="126"/>
    </location>
    <ligand>
        <name>[2Fe-2S] cluster</name>
        <dbReference type="ChEBI" id="CHEBI:190135"/>
    </ligand>
</feature>
<dbReference type="EMBL" id="LUUI01000091">
    <property type="protein sequence ID" value="OAI17060.1"/>
    <property type="molecule type" value="Genomic_DNA"/>
</dbReference>
<keyword evidence="4 10" id="KW-0479">Metal-binding</keyword>
<evidence type="ECO:0000313" key="11">
    <source>
        <dbReference type="EMBL" id="OAI17060.1"/>
    </source>
</evidence>
<comment type="caution">
    <text evidence="11">The sequence shown here is derived from an EMBL/GenBank/DDBJ whole genome shotgun (WGS) entry which is preliminary data.</text>
</comment>
<dbReference type="SUPFAM" id="SSF52833">
    <property type="entry name" value="Thioredoxin-like"/>
    <property type="match status" value="1"/>
</dbReference>
<keyword evidence="5 10" id="KW-0408">Iron</keyword>
<keyword evidence="6 10" id="KW-0411">Iron-sulfur</keyword>
<gene>
    <name evidence="11" type="ORF">A1359_00260</name>
</gene>
<organism evidence="11 12">
    <name type="scientific">Methylomonas lenta</name>
    <dbReference type="NCBI Taxonomy" id="980561"/>
    <lineage>
        <taxon>Bacteria</taxon>
        <taxon>Pseudomonadati</taxon>
        <taxon>Pseudomonadota</taxon>
        <taxon>Gammaproteobacteria</taxon>
        <taxon>Methylococcales</taxon>
        <taxon>Methylococcaceae</taxon>
        <taxon>Methylomonas</taxon>
    </lineage>
</organism>
<accession>A0A177NJ27</accession>
<evidence type="ECO:0000256" key="2">
    <source>
        <dbReference type="ARBA" id="ARBA00019898"/>
    </source>
</evidence>
<dbReference type="InterPro" id="IPR036249">
    <property type="entry name" value="Thioredoxin-like_sf"/>
</dbReference>
<keyword evidence="3 10" id="KW-0001">2Fe-2S</keyword>
<evidence type="ECO:0000256" key="8">
    <source>
        <dbReference type="ARBA" id="ARBA00032788"/>
    </source>
</evidence>
<name>A0A177NJ27_9GAMM</name>
<dbReference type="GO" id="GO:0051537">
    <property type="term" value="F:2 iron, 2 sulfur cluster binding"/>
    <property type="evidence" value="ECO:0007669"/>
    <property type="project" value="UniProtKB-KW"/>
</dbReference>
<comment type="similarity">
    <text evidence="1">Belongs to the complex I 24 kDa subunit family.</text>
</comment>
<comment type="cofactor">
    <cofactor evidence="9">
        <name>[2Fe-2S] cluster</name>
        <dbReference type="ChEBI" id="CHEBI:190135"/>
    </cofactor>
</comment>
<evidence type="ECO:0000256" key="1">
    <source>
        <dbReference type="ARBA" id="ARBA00010643"/>
    </source>
</evidence>
<feature type="binding site" evidence="10">
    <location>
        <position position="86"/>
    </location>
    <ligand>
        <name>[2Fe-2S] cluster</name>
        <dbReference type="ChEBI" id="CHEBI:190135"/>
    </ligand>
</feature>
<dbReference type="InterPro" id="IPR002023">
    <property type="entry name" value="NuoE-like"/>
</dbReference>
<feature type="binding site" evidence="10">
    <location>
        <position position="81"/>
    </location>
    <ligand>
        <name>[2Fe-2S] cluster</name>
        <dbReference type="ChEBI" id="CHEBI:190135"/>
    </ligand>
</feature>
<dbReference type="GO" id="GO:0046872">
    <property type="term" value="F:metal ion binding"/>
    <property type="evidence" value="ECO:0007669"/>
    <property type="project" value="UniProtKB-KW"/>
</dbReference>
<dbReference type="GO" id="GO:0016491">
    <property type="term" value="F:oxidoreductase activity"/>
    <property type="evidence" value="ECO:0007669"/>
    <property type="project" value="InterPro"/>
</dbReference>
<dbReference type="AlphaFoldDB" id="A0A177NJ27"/>
<evidence type="ECO:0000256" key="5">
    <source>
        <dbReference type="ARBA" id="ARBA00023004"/>
    </source>
</evidence>
<dbReference type="PANTHER" id="PTHR43342:SF1">
    <property type="entry name" value="BIFURCATING [FEFE] HYDROGENASE GAMMA SUBUNIT"/>
    <property type="match status" value="1"/>
</dbReference>
<sequence length="158" mass="17364">MQDYQSQKPIVLDILNAHLAMPGNLLPILHGIQDTLGYIPAASIDDIAKALYLSKAEVHGVVSFYHYFRTTPPGKHTIRICRAESCQAMNGKTLESHAKNSLGIDFHETTSDEHFSLEPVYCLGNCACSPSITIDDEVYGRVTPEKFDQLLAACKGAK</sequence>
<dbReference type="PANTHER" id="PTHR43342">
    <property type="entry name" value="NADH-QUINONE OXIDOREDUCTASE, E SUBUNIT"/>
    <property type="match status" value="1"/>
</dbReference>
<reference evidence="11 12" key="1">
    <citation type="submission" date="2016-03" db="EMBL/GenBank/DDBJ databases">
        <authorList>
            <person name="Ploux O."/>
        </authorList>
    </citation>
    <scope>NUCLEOTIDE SEQUENCE [LARGE SCALE GENOMIC DNA]</scope>
    <source>
        <strain evidence="11 12">R-45370</strain>
    </source>
</reference>
<evidence type="ECO:0000256" key="9">
    <source>
        <dbReference type="ARBA" id="ARBA00034078"/>
    </source>
</evidence>
<evidence type="ECO:0000313" key="12">
    <source>
        <dbReference type="Proteomes" id="UP000078476"/>
    </source>
</evidence>
<dbReference type="InterPro" id="IPR028431">
    <property type="entry name" value="NADP_DH_HndA-like"/>
</dbReference>
<evidence type="ECO:0000256" key="6">
    <source>
        <dbReference type="ARBA" id="ARBA00023014"/>
    </source>
</evidence>
<evidence type="ECO:0000256" key="7">
    <source>
        <dbReference type="ARBA" id="ARBA00031580"/>
    </source>
</evidence>
<dbReference type="Pfam" id="PF01257">
    <property type="entry name" value="2Fe-2S_thioredx"/>
    <property type="match status" value="1"/>
</dbReference>
<dbReference type="CDD" id="cd03081">
    <property type="entry name" value="TRX_Fd_NuoE_FDH_gamma"/>
    <property type="match status" value="1"/>
</dbReference>
<protein>
    <recommendedName>
        <fullName evidence="2">NADH-quinone oxidoreductase subunit E</fullName>
    </recommendedName>
    <alternativeName>
        <fullName evidence="7">NADH dehydrogenase I subunit E</fullName>
    </alternativeName>
    <alternativeName>
        <fullName evidence="8">NDH-1 subunit E</fullName>
    </alternativeName>
</protein>
<dbReference type="OrthoDB" id="9807941at2"/>
<keyword evidence="12" id="KW-1185">Reference proteome</keyword>
<proteinExistence type="inferred from homology"/>
<dbReference type="STRING" id="980561.A1359_00260"/>
<dbReference type="Gene3D" id="3.40.30.10">
    <property type="entry name" value="Glutaredoxin"/>
    <property type="match status" value="1"/>
</dbReference>
<dbReference type="Gene3D" id="1.10.10.1590">
    <property type="entry name" value="NADH-quinone oxidoreductase subunit E"/>
    <property type="match status" value="1"/>
</dbReference>
<dbReference type="InterPro" id="IPR041921">
    <property type="entry name" value="NuoE_N"/>
</dbReference>
<evidence type="ECO:0000256" key="10">
    <source>
        <dbReference type="PIRSR" id="PIRSR000216-1"/>
    </source>
</evidence>
<dbReference type="Proteomes" id="UP000078476">
    <property type="component" value="Unassembled WGS sequence"/>
</dbReference>
<evidence type="ECO:0000256" key="4">
    <source>
        <dbReference type="ARBA" id="ARBA00022723"/>
    </source>
</evidence>
<dbReference type="RefSeq" id="WP_066980501.1">
    <property type="nucleotide sequence ID" value="NZ_LUUI01000091.1"/>
</dbReference>